<protein>
    <submittedName>
        <fullName evidence="10">Carbohydrate ABC transporter membrane protein 1, CUT1 family</fullName>
    </submittedName>
</protein>
<keyword evidence="11" id="KW-1185">Reference proteome</keyword>
<name>A0A1I1MYG1_9GAMM</name>
<accession>A0A1I1MYG1</accession>
<comment type="subcellular location">
    <subcellularLocation>
        <location evidence="1 7">Cell membrane</location>
        <topology evidence="1 7">Multi-pass membrane protein</topology>
    </subcellularLocation>
</comment>
<dbReference type="Pfam" id="PF00528">
    <property type="entry name" value="BPD_transp_1"/>
    <property type="match status" value="1"/>
</dbReference>
<dbReference type="PANTHER" id="PTHR43005:SF2">
    <property type="entry name" value="INTEGRAL MEMBRANE SUGAR TRANSPORT PROTEIN"/>
    <property type="match status" value="1"/>
</dbReference>
<keyword evidence="6 7" id="KW-0472">Membrane</keyword>
<gene>
    <name evidence="10" type="ORF">SAMN05421848_3060</name>
</gene>
<evidence type="ECO:0000256" key="3">
    <source>
        <dbReference type="ARBA" id="ARBA00022475"/>
    </source>
</evidence>
<dbReference type="EMBL" id="FOLY01000007">
    <property type="protein sequence ID" value="SFC86600.1"/>
    <property type="molecule type" value="Genomic_DNA"/>
</dbReference>
<feature type="transmembrane region" description="Helical" evidence="7">
    <location>
        <begin position="245"/>
        <end position="264"/>
    </location>
</feature>
<dbReference type="CDD" id="cd06261">
    <property type="entry name" value="TM_PBP2"/>
    <property type="match status" value="1"/>
</dbReference>
<evidence type="ECO:0000256" key="8">
    <source>
        <dbReference type="SAM" id="MobiDB-lite"/>
    </source>
</evidence>
<keyword evidence="4 7" id="KW-0812">Transmembrane</keyword>
<evidence type="ECO:0000256" key="1">
    <source>
        <dbReference type="ARBA" id="ARBA00004651"/>
    </source>
</evidence>
<evidence type="ECO:0000256" key="2">
    <source>
        <dbReference type="ARBA" id="ARBA00022448"/>
    </source>
</evidence>
<keyword evidence="3" id="KW-1003">Cell membrane</keyword>
<keyword evidence="2 7" id="KW-0813">Transport</keyword>
<comment type="similarity">
    <text evidence="7">Belongs to the binding-protein-dependent transport system permease family.</text>
</comment>
<evidence type="ECO:0000313" key="11">
    <source>
        <dbReference type="Proteomes" id="UP000199046"/>
    </source>
</evidence>
<reference evidence="11" key="1">
    <citation type="submission" date="2016-10" db="EMBL/GenBank/DDBJ databases">
        <authorList>
            <person name="Varghese N."/>
            <person name="Submissions S."/>
        </authorList>
    </citation>
    <scope>NUCLEOTIDE SEQUENCE [LARGE SCALE GENOMIC DNA]</scope>
    <source>
        <strain evidence="11">DSM 23439</strain>
    </source>
</reference>
<feature type="region of interest" description="Disordered" evidence="8">
    <location>
        <begin position="1"/>
        <end position="36"/>
    </location>
</feature>
<sequence length="336" mass="37194">MTAQESHDTVSNSSRDQKGDEGAGRPVGAPRRERGTRVRRQRVRAAWLFLTPMLIGLLLVAGWPLLRTFWFSLTDASLSSLEGSQFIGLENYLVFDDGWYGILADSLWWQSVWNTLYFTLVSVSLEAVLGVIVALVLNAHFRGRTLVRAAMLIPWAIPTVVSAKIWAWMLNDQFGIINHMLLGLGLIDAPLSWTADASLSMWAVIIVDVWKATPFVALLVLAALQMLPSDCYEAAKVDGIHPVRVFFRVTLPLITPALLVAIIFRALDALRVFDVIYVLTSNAASTMTMSIYARQQLVEFQDVGYGSAASTLLFMIIALITVVYLYIGRRQLGGGS</sequence>
<dbReference type="AlphaFoldDB" id="A0A1I1MYG1"/>
<dbReference type="Gene3D" id="1.10.3720.10">
    <property type="entry name" value="MetI-like"/>
    <property type="match status" value="1"/>
</dbReference>
<feature type="transmembrane region" description="Helical" evidence="7">
    <location>
        <begin position="149"/>
        <end position="170"/>
    </location>
</feature>
<feature type="transmembrane region" description="Helical" evidence="7">
    <location>
        <begin position="116"/>
        <end position="137"/>
    </location>
</feature>
<dbReference type="Proteomes" id="UP000199046">
    <property type="component" value="Unassembled WGS sequence"/>
</dbReference>
<dbReference type="SUPFAM" id="SSF161098">
    <property type="entry name" value="MetI-like"/>
    <property type="match status" value="1"/>
</dbReference>
<evidence type="ECO:0000256" key="7">
    <source>
        <dbReference type="RuleBase" id="RU363032"/>
    </source>
</evidence>
<feature type="transmembrane region" description="Helical" evidence="7">
    <location>
        <begin position="305"/>
        <end position="327"/>
    </location>
</feature>
<dbReference type="STRING" id="402385.SAMN05421848_3060"/>
<dbReference type="InterPro" id="IPR035906">
    <property type="entry name" value="MetI-like_sf"/>
</dbReference>
<evidence type="ECO:0000256" key="4">
    <source>
        <dbReference type="ARBA" id="ARBA00022692"/>
    </source>
</evidence>
<dbReference type="RefSeq" id="WP_245743120.1">
    <property type="nucleotide sequence ID" value="NZ_FOLY01000007.1"/>
</dbReference>
<evidence type="ECO:0000256" key="5">
    <source>
        <dbReference type="ARBA" id="ARBA00022989"/>
    </source>
</evidence>
<feature type="transmembrane region" description="Helical" evidence="7">
    <location>
        <begin position="45"/>
        <end position="66"/>
    </location>
</feature>
<evidence type="ECO:0000256" key="6">
    <source>
        <dbReference type="ARBA" id="ARBA00023136"/>
    </source>
</evidence>
<feature type="domain" description="ABC transmembrane type-1" evidence="9">
    <location>
        <begin position="112"/>
        <end position="324"/>
    </location>
</feature>
<dbReference type="InterPro" id="IPR000515">
    <property type="entry name" value="MetI-like"/>
</dbReference>
<dbReference type="PANTHER" id="PTHR43005">
    <property type="entry name" value="BLR7065 PROTEIN"/>
    <property type="match status" value="1"/>
</dbReference>
<dbReference type="GO" id="GO:0005886">
    <property type="term" value="C:plasma membrane"/>
    <property type="evidence" value="ECO:0007669"/>
    <property type="project" value="UniProtKB-SubCell"/>
</dbReference>
<dbReference type="PROSITE" id="PS50928">
    <property type="entry name" value="ABC_TM1"/>
    <property type="match status" value="1"/>
</dbReference>
<organism evidence="10 11">
    <name type="scientific">Kushneria avicenniae</name>
    <dbReference type="NCBI Taxonomy" id="402385"/>
    <lineage>
        <taxon>Bacteria</taxon>
        <taxon>Pseudomonadati</taxon>
        <taxon>Pseudomonadota</taxon>
        <taxon>Gammaproteobacteria</taxon>
        <taxon>Oceanospirillales</taxon>
        <taxon>Halomonadaceae</taxon>
        <taxon>Kushneria</taxon>
    </lineage>
</organism>
<dbReference type="GO" id="GO:0055085">
    <property type="term" value="P:transmembrane transport"/>
    <property type="evidence" value="ECO:0007669"/>
    <property type="project" value="InterPro"/>
</dbReference>
<proteinExistence type="inferred from homology"/>
<keyword evidence="5 7" id="KW-1133">Transmembrane helix</keyword>
<feature type="transmembrane region" description="Helical" evidence="7">
    <location>
        <begin position="202"/>
        <end position="225"/>
    </location>
</feature>
<evidence type="ECO:0000259" key="9">
    <source>
        <dbReference type="PROSITE" id="PS50928"/>
    </source>
</evidence>
<evidence type="ECO:0000313" key="10">
    <source>
        <dbReference type="EMBL" id="SFC86600.1"/>
    </source>
</evidence>